<dbReference type="Proteomes" id="UP000807850">
    <property type="component" value="Unassembled WGS sequence"/>
</dbReference>
<sequence>MRLSIPSAVRRPDLRSSISARPSTIAICFSSRSIGFAGSAPRGGGFMMPSRLVVPSARITTCSFGRSRTSLRTTTRRPRSANTSRSRWIARASNSAPRSNPPTSASPGWLTVSRIGGHSDTDASP</sequence>
<proteinExistence type="predicted"/>
<feature type="region of interest" description="Disordered" evidence="1">
    <location>
        <begin position="65"/>
        <end position="125"/>
    </location>
</feature>
<evidence type="ECO:0000313" key="2">
    <source>
        <dbReference type="EMBL" id="MBI3538793.1"/>
    </source>
</evidence>
<reference evidence="2" key="1">
    <citation type="submission" date="2020-07" db="EMBL/GenBank/DDBJ databases">
        <title>Huge and variable diversity of episymbiotic CPR bacteria and DPANN archaea in groundwater ecosystems.</title>
        <authorList>
            <person name="He C.Y."/>
            <person name="Keren R."/>
            <person name="Whittaker M."/>
            <person name="Farag I.F."/>
            <person name="Doudna J."/>
            <person name="Cate J.H.D."/>
            <person name="Banfield J.F."/>
        </authorList>
    </citation>
    <scope>NUCLEOTIDE SEQUENCE</scope>
    <source>
        <strain evidence="2">NC_groundwater_928_Pr1_S-0.2um_72_17</strain>
    </source>
</reference>
<accession>A0A9D6QLK6</accession>
<protein>
    <submittedName>
        <fullName evidence="2">Uncharacterized protein</fullName>
    </submittedName>
</protein>
<evidence type="ECO:0000256" key="1">
    <source>
        <dbReference type="SAM" id="MobiDB-lite"/>
    </source>
</evidence>
<comment type="caution">
    <text evidence="2">The sequence shown here is derived from an EMBL/GenBank/DDBJ whole genome shotgun (WGS) entry which is preliminary data.</text>
</comment>
<dbReference type="EMBL" id="JACQAY010000028">
    <property type="protein sequence ID" value="MBI3538793.1"/>
    <property type="molecule type" value="Genomic_DNA"/>
</dbReference>
<gene>
    <name evidence="2" type="ORF">HY076_00770</name>
</gene>
<dbReference type="AlphaFoldDB" id="A0A9D6QLK6"/>
<name>A0A9D6QLK6_UNCEI</name>
<evidence type="ECO:0000313" key="3">
    <source>
        <dbReference type="Proteomes" id="UP000807850"/>
    </source>
</evidence>
<organism evidence="2 3">
    <name type="scientific">Eiseniibacteriota bacterium</name>
    <dbReference type="NCBI Taxonomy" id="2212470"/>
    <lineage>
        <taxon>Bacteria</taxon>
        <taxon>Candidatus Eiseniibacteriota</taxon>
    </lineage>
</organism>
<feature type="compositionally biased region" description="Polar residues" evidence="1">
    <location>
        <begin position="81"/>
        <end position="106"/>
    </location>
</feature>